<feature type="site" description="Interaction with DNA" evidence="10">
    <location>
        <position position="291"/>
    </location>
</feature>
<dbReference type="InterPro" id="IPR006171">
    <property type="entry name" value="TOPRIM_dom"/>
</dbReference>
<keyword evidence="5" id="KW-0862">Zinc</keyword>
<feature type="domain" description="Topo IA-type catalytic" evidence="13">
    <location>
        <begin position="134"/>
        <end position="550"/>
    </location>
</feature>
<dbReference type="SUPFAM" id="SSF57783">
    <property type="entry name" value="Zinc beta-ribbon"/>
    <property type="match status" value="3"/>
</dbReference>
<feature type="site" description="Interaction with DNA" evidence="10">
    <location>
        <position position="160"/>
    </location>
</feature>
<dbReference type="InterPro" id="IPR003601">
    <property type="entry name" value="Topo_IA_2"/>
</dbReference>
<keyword evidence="6" id="KW-0460">Magnesium</keyword>
<feature type="region of interest" description="Disordered" evidence="11">
    <location>
        <begin position="329"/>
        <end position="349"/>
    </location>
</feature>
<dbReference type="InterPro" id="IPR000380">
    <property type="entry name" value="Topo_IA"/>
</dbReference>
<dbReference type="Gene3D" id="3.30.65.10">
    <property type="entry name" value="Bacterial Topoisomerase I, domain 1"/>
    <property type="match status" value="3"/>
</dbReference>
<feature type="domain" description="Toprim" evidence="12">
    <location>
        <begin position="1"/>
        <end position="118"/>
    </location>
</feature>
<dbReference type="InterPro" id="IPR003602">
    <property type="entry name" value="Topo_IA_DNA-bd_dom"/>
</dbReference>
<feature type="compositionally biased region" description="Basic and acidic residues" evidence="11">
    <location>
        <begin position="329"/>
        <end position="344"/>
    </location>
</feature>
<dbReference type="PANTHER" id="PTHR42785:SF1">
    <property type="entry name" value="DNA TOPOISOMERASE"/>
    <property type="match status" value="1"/>
</dbReference>
<protein>
    <recommendedName>
        <fullName evidence="10">DNA topoisomerase 1</fullName>
        <ecNumber evidence="10">5.6.2.1</ecNumber>
    </recommendedName>
    <alternativeName>
        <fullName evidence="10">DNA topoisomerase I</fullName>
    </alternativeName>
</protein>
<dbReference type="InterPro" id="IPR013498">
    <property type="entry name" value="Topo_IA_Znf"/>
</dbReference>
<evidence type="ECO:0000256" key="9">
    <source>
        <dbReference type="ARBA" id="ARBA00023235"/>
    </source>
</evidence>
<dbReference type="HAMAP" id="MF_00952">
    <property type="entry name" value="Topoisom_1_prok"/>
    <property type="match status" value="1"/>
</dbReference>
<sequence length="746" mass="82863">MKLIIVESPAKAKTISKYLDGTYEVRPSIGHIRDLPKSNKKAVDIENGFVPHYEISKGKEKIVSEIQALAAKASEVLLATDPDREGEAIAWHIAQILSENRSSRAKKPSIKRVVYHEITKEAIQDALKHPREIDENLRRAQEARRVLDRLVGYDLSGLIWKKVRYGLSAGRVQSPALRIIMEREREIRAFTPVTYWVITAHTKTKEGAPLIVTCSKEPTEKTETERILAVGKQSSWFIKDIEESAATRSPRAPFTTSTLQQSASSRLGFSPSRTMMIAQRLYEAGFITYMRTDSTTLSQTALTQIASVVIKKFGDEFVNTRQYATKSKNAQEAHEAIRPTDATKEAQGAAPEQKKLYQLIWQRAISSQMADAKIMRTKISANVTKGGLPADGQDIPDFTANGSRTLFLGWLAGDPDARGEDVELPKTAQGEPLTLAELSSEEKKTEPPARYTEAGLVKELEKRGIGRPSTYASIIKTIEDRQYVEKIGRALKPTDTGDVVSTFLENNFGNYISDTFTAEMENKLDDIATGKLEYAKTLKNFYVPFAKDIKTSAKTAEKITTLGDAPSDIKCPVCGSPMIIKLGRTGKFLSCKRFPDCVGARTMEGKEVEGPKETGEMCPECKEGKLVERDGRFGRFIACSRYPKCRFIKKDENAPQNSSGVECPVCKKGQMVERRGRFGIFWSCSNYPACKNAIKAKPTGAICPMCQSLMMEGTKTIPERCSNNKCPNNRPDKLNKQDSAAVPPKL</sequence>
<evidence type="ECO:0000256" key="4">
    <source>
        <dbReference type="ARBA" id="ARBA00022771"/>
    </source>
</evidence>
<evidence type="ECO:0000256" key="8">
    <source>
        <dbReference type="ARBA" id="ARBA00023125"/>
    </source>
</evidence>
<dbReference type="EC" id="5.6.2.1" evidence="10"/>
<dbReference type="InterPro" id="IPR013826">
    <property type="entry name" value="Topo_IA_cen_sub3"/>
</dbReference>
<dbReference type="InterPro" id="IPR013824">
    <property type="entry name" value="Topo_IA_cen_sub1"/>
</dbReference>
<keyword evidence="7 10" id="KW-0799">Topoisomerase</keyword>
<dbReference type="SMART" id="SM00436">
    <property type="entry name" value="TOP1Bc"/>
    <property type="match status" value="1"/>
</dbReference>
<dbReference type="SMART" id="SM00493">
    <property type="entry name" value="TOPRIM"/>
    <property type="match status" value="1"/>
</dbReference>
<feature type="site" description="Interaction with DNA" evidence="10">
    <location>
        <position position="148"/>
    </location>
</feature>
<feature type="site" description="Interaction with DNA" evidence="10">
    <location>
        <position position="153"/>
    </location>
</feature>
<comment type="caution">
    <text evidence="14">The sequence shown here is derived from an EMBL/GenBank/DDBJ whole genome shotgun (WGS) entry which is preliminary data.</text>
</comment>
<proteinExistence type="inferred from homology"/>
<dbReference type="PROSITE" id="PS50880">
    <property type="entry name" value="TOPRIM"/>
    <property type="match status" value="1"/>
</dbReference>
<feature type="site" description="Interaction with DNA" evidence="10">
    <location>
        <position position="481"/>
    </location>
</feature>
<dbReference type="PROSITE" id="PS00396">
    <property type="entry name" value="TOPO_IA_1"/>
    <property type="match status" value="1"/>
</dbReference>
<dbReference type="InterPro" id="IPR034149">
    <property type="entry name" value="TOPRIM_TopoI"/>
</dbReference>
<dbReference type="PROSITE" id="PS52039">
    <property type="entry name" value="TOPO_IA_2"/>
    <property type="match status" value="1"/>
</dbReference>
<dbReference type="Pfam" id="PF01751">
    <property type="entry name" value="Toprim"/>
    <property type="match status" value="1"/>
</dbReference>
<dbReference type="InterPro" id="IPR013825">
    <property type="entry name" value="Topo_IA_cen_sub2"/>
</dbReference>
<dbReference type="STRING" id="1802126.A3B25_02710"/>
<evidence type="ECO:0000259" key="13">
    <source>
        <dbReference type="PROSITE" id="PS52039"/>
    </source>
</evidence>
<dbReference type="Proteomes" id="UP000179106">
    <property type="component" value="Unassembled WGS sequence"/>
</dbReference>
<keyword evidence="9 10" id="KW-0413">Isomerase</keyword>
<evidence type="ECO:0000256" key="7">
    <source>
        <dbReference type="ARBA" id="ARBA00023029"/>
    </source>
</evidence>
<dbReference type="InterPro" id="IPR023405">
    <property type="entry name" value="Topo_IA_core_domain"/>
</dbReference>
<evidence type="ECO:0000256" key="6">
    <source>
        <dbReference type="ARBA" id="ARBA00022842"/>
    </source>
</evidence>
<evidence type="ECO:0000313" key="15">
    <source>
        <dbReference type="Proteomes" id="UP000179106"/>
    </source>
</evidence>
<evidence type="ECO:0000313" key="14">
    <source>
        <dbReference type="EMBL" id="OGZ53967.1"/>
    </source>
</evidence>
<name>A0A1G2GUS7_9BACT</name>
<evidence type="ECO:0000256" key="11">
    <source>
        <dbReference type="SAM" id="MobiDB-lite"/>
    </source>
</evidence>
<comment type="catalytic activity">
    <reaction evidence="1 10">
        <text>ATP-independent breakage of single-stranded DNA, followed by passage and rejoining.</text>
        <dbReference type="EC" id="5.6.2.1"/>
    </reaction>
</comment>
<dbReference type="InterPro" id="IPR005733">
    <property type="entry name" value="TopoI_bac-type"/>
</dbReference>
<comment type="similarity">
    <text evidence="2 10">Belongs to the type IA topoisomerase family.</text>
</comment>
<dbReference type="SUPFAM" id="SSF56712">
    <property type="entry name" value="Prokaryotic type I DNA topoisomerase"/>
    <property type="match status" value="1"/>
</dbReference>
<keyword evidence="4" id="KW-0863">Zinc-finger</keyword>
<feature type="region of interest" description="Disordered" evidence="11">
    <location>
        <begin position="724"/>
        <end position="746"/>
    </location>
</feature>
<evidence type="ECO:0000256" key="2">
    <source>
        <dbReference type="ARBA" id="ARBA00009446"/>
    </source>
</evidence>
<comment type="function">
    <text evidence="10">Releases the supercoiling and torsional tension of DNA, which is introduced during the DNA replication and transcription, by transiently cleaving and rejoining one strand of the DNA duplex. Introduces a single-strand break via transesterification at a target site in duplex DNA. The scissile phosphodiester is attacked by the catalytic tyrosine of the enzyme, resulting in the formation of a DNA-(5'-phosphotyrosyl)-enzyme intermediate and the expulsion of a 3'-OH DNA strand. The free DNA strand then undergoes passage around the unbroken strand, thus removing DNA supercoils. Finally, in the religation step, the DNA 3'-OH attacks the covalent intermediate to expel the active-site tyrosine and restore the DNA phosphodiester backbone.</text>
</comment>
<dbReference type="InterPro" id="IPR023406">
    <property type="entry name" value="Topo_IA_AS"/>
</dbReference>
<evidence type="ECO:0000256" key="3">
    <source>
        <dbReference type="ARBA" id="ARBA00022723"/>
    </source>
</evidence>
<dbReference type="InterPro" id="IPR028612">
    <property type="entry name" value="Topoisom_1_IA"/>
</dbReference>
<evidence type="ECO:0000256" key="1">
    <source>
        <dbReference type="ARBA" id="ARBA00000213"/>
    </source>
</evidence>
<organism evidence="14 15">
    <name type="scientific">Candidatus Ryanbacteria bacterium RIFCSPLOWO2_01_FULL_48_26</name>
    <dbReference type="NCBI Taxonomy" id="1802126"/>
    <lineage>
        <taxon>Bacteria</taxon>
        <taxon>Candidatus Ryaniibacteriota</taxon>
    </lineage>
</organism>
<dbReference type="CDD" id="cd03363">
    <property type="entry name" value="TOPRIM_TopoIA_TopoI"/>
    <property type="match status" value="1"/>
</dbReference>
<dbReference type="InterPro" id="IPR013497">
    <property type="entry name" value="Topo_IA_cen"/>
</dbReference>
<dbReference type="GO" id="GO:0006265">
    <property type="term" value="P:DNA topological change"/>
    <property type="evidence" value="ECO:0007669"/>
    <property type="project" value="UniProtKB-UniRule"/>
</dbReference>
<dbReference type="GO" id="GO:0008270">
    <property type="term" value="F:zinc ion binding"/>
    <property type="evidence" value="ECO:0007669"/>
    <property type="project" value="UniProtKB-KW"/>
</dbReference>
<dbReference type="Gene3D" id="3.40.50.140">
    <property type="match status" value="1"/>
</dbReference>
<dbReference type="Pfam" id="PF01131">
    <property type="entry name" value="Topoisom_bac"/>
    <property type="match status" value="1"/>
</dbReference>
<dbReference type="Gene3D" id="2.70.20.10">
    <property type="entry name" value="Topoisomerase I, domain 3"/>
    <property type="match status" value="1"/>
</dbReference>
<dbReference type="GO" id="GO:0003677">
    <property type="term" value="F:DNA binding"/>
    <property type="evidence" value="ECO:0007669"/>
    <property type="project" value="UniProtKB-KW"/>
</dbReference>
<dbReference type="Gene3D" id="1.10.460.10">
    <property type="entry name" value="Topoisomerase I, domain 2"/>
    <property type="match status" value="1"/>
</dbReference>
<feature type="active site" description="O-(5'-phospho-DNA)-tyrosine intermediate" evidence="10">
    <location>
        <position position="289"/>
    </location>
</feature>
<dbReference type="SMART" id="SM00437">
    <property type="entry name" value="TOP1Ac"/>
    <property type="match status" value="1"/>
</dbReference>
<keyword evidence="3" id="KW-0479">Metal-binding</keyword>
<dbReference type="GO" id="GO:0005694">
    <property type="term" value="C:chromosome"/>
    <property type="evidence" value="ECO:0007669"/>
    <property type="project" value="InterPro"/>
</dbReference>
<accession>A0A1G2GUS7</accession>
<comment type="subunit">
    <text evidence="10">Monomer.</text>
</comment>
<dbReference type="Gene3D" id="1.10.290.10">
    <property type="entry name" value="Topoisomerase I, domain 4"/>
    <property type="match status" value="1"/>
</dbReference>
<feature type="site" description="Interaction with DNA" evidence="10">
    <location>
        <position position="31"/>
    </location>
</feature>
<dbReference type="PANTHER" id="PTHR42785">
    <property type="entry name" value="DNA TOPOISOMERASE, TYPE IA, CORE"/>
    <property type="match status" value="1"/>
</dbReference>
<keyword evidence="8 10" id="KW-0238">DNA-binding</keyword>
<feature type="site" description="Interaction with DNA" evidence="10">
    <location>
        <position position="145"/>
    </location>
</feature>
<dbReference type="Pfam" id="PF01396">
    <property type="entry name" value="Zn_ribbon_Top1"/>
    <property type="match status" value="3"/>
</dbReference>
<dbReference type="CDD" id="cd00186">
    <property type="entry name" value="TOP1Ac"/>
    <property type="match status" value="1"/>
</dbReference>
<evidence type="ECO:0000259" key="12">
    <source>
        <dbReference type="PROSITE" id="PS50880"/>
    </source>
</evidence>
<feature type="site" description="Interaction with DNA" evidence="10">
    <location>
        <position position="144"/>
    </location>
</feature>
<dbReference type="EMBL" id="MHNW01000012">
    <property type="protein sequence ID" value="OGZ53967.1"/>
    <property type="molecule type" value="Genomic_DNA"/>
</dbReference>
<reference evidence="14 15" key="1">
    <citation type="journal article" date="2016" name="Nat. Commun.">
        <title>Thousands of microbial genomes shed light on interconnected biogeochemical processes in an aquifer system.</title>
        <authorList>
            <person name="Anantharaman K."/>
            <person name="Brown C.T."/>
            <person name="Hug L.A."/>
            <person name="Sharon I."/>
            <person name="Castelle C.J."/>
            <person name="Probst A.J."/>
            <person name="Thomas B.C."/>
            <person name="Singh A."/>
            <person name="Wilkins M.J."/>
            <person name="Karaoz U."/>
            <person name="Brodie E.L."/>
            <person name="Williams K.H."/>
            <person name="Hubbard S.S."/>
            <person name="Banfield J.F."/>
        </authorList>
    </citation>
    <scope>NUCLEOTIDE SEQUENCE [LARGE SCALE GENOMIC DNA]</scope>
</reference>
<dbReference type="PRINTS" id="PR00417">
    <property type="entry name" value="PRTPISMRASEI"/>
</dbReference>
<feature type="region of interest" description="Interaction with DNA" evidence="10">
    <location>
        <begin position="168"/>
        <end position="173"/>
    </location>
</feature>
<evidence type="ECO:0000256" key="5">
    <source>
        <dbReference type="ARBA" id="ARBA00022833"/>
    </source>
</evidence>
<dbReference type="NCBIfam" id="TIGR01051">
    <property type="entry name" value="topA_bact"/>
    <property type="match status" value="1"/>
</dbReference>
<dbReference type="GO" id="GO:0003917">
    <property type="term" value="F:DNA topoisomerase type I (single strand cut, ATP-independent) activity"/>
    <property type="evidence" value="ECO:0007669"/>
    <property type="project" value="UniProtKB-UniRule"/>
</dbReference>
<gene>
    <name evidence="10" type="primary">topA</name>
    <name evidence="14" type="ORF">A3B25_02710</name>
</gene>
<dbReference type="AlphaFoldDB" id="A0A1G2GUS7"/>
<evidence type="ECO:0000256" key="10">
    <source>
        <dbReference type="HAMAP-Rule" id="MF_00952"/>
    </source>
</evidence>